<dbReference type="InterPro" id="IPR036638">
    <property type="entry name" value="HLH_DNA-bd_sf"/>
</dbReference>
<proteinExistence type="predicted"/>
<dbReference type="PANTHER" id="PTHR41263">
    <property type="entry name" value="ASPARTYL-PHOSPHATE PHOSPHATASE YISI"/>
    <property type="match status" value="1"/>
</dbReference>
<dbReference type="EMBL" id="NUDP01000056">
    <property type="protein sequence ID" value="PEM68233.1"/>
    <property type="molecule type" value="Genomic_DNA"/>
</dbReference>
<dbReference type="SUPFAM" id="SSF140500">
    <property type="entry name" value="BAS1536-like"/>
    <property type="match status" value="1"/>
</dbReference>
<dbReference type="InterPro" id="IPR037208">
    <property type="entry name" value="Spo0E-like_sf"/>
</dbReference>
<evidence type="ECO:0000313" key="2">
    <source>
        <dbReference type="EMBL" id="PEM68233.1"/>
    </source>
</evidence>
<evidence type="ECO:0000313" key="3">
    <source>
        <dbReference type="Proteomes" id="UP000195321"/>
    </source>
</evidence>
<sequence length="65" mass="7919">MEMRKLHYLIEKRKEELIELVKHYGFCHPRVLKFSQDLDKLIIRMMKQSEIRDIITKANSNTCKK</sequence>
<organism evidence="1 3">
    <name type="scientific">Bacillus pseudomycoides</name>
    <dbReference type="NCBI Taxonomy" id="64104"/>
    <lineage>
        <taxon>Bacteria</taxon>
        <taxon>Bacillati</taxon>
        <taxon>Bacillota</taxon>
        <taxon>Bacilli</taxon>
        <taxon>Bacillales</taxon>
        <taxon>Bacillaceae</taxon>
        <taxon>Bacillus</taxon>
        <taxon>Bacillus cereus group</taxon>
    </lineage>
</organism>
<dbReference type="EMBL" id="MWPX01000019">
    <property type="protein sequence ID" value="OUM47808.1"/>
    <property type="molecule type" value="Genomic_DNA"/>
</dbReference>
<dbReference type="Gene3D" id="4.10.280.10">
    <property type="entry name" value="Helix-loop-helix DNA-binding domain"/>
    <property type="match status" value="1"/>
</dbReference>
<reference evidence="1 3" key="1">
    <citation type="submission" date="2017-02" db="EMBL/GenBank/DDBJ databases">
        <title>Bacillus pseudomycoides isolate FSL K6-0042.</title>
        <authorList>
            <person name="Kovac J."/>
        </authorList>
    </citation>
    <scope>NUCLEOTIDE SEQUENCE [LARGE SCALE GENOMIC DNA]</scope>
    <source>
        <strain evidence="1 3">FSL K6-0042</strain>
    </source>
</reference>
<gene>
    <name evidence="1" type="ORF">BW425_16805</name>
    <name evidence="2" type="ORF">CN613_15540</name>
</gene>
<dbReference type="AlphaFoldDB" id="A0A1Y3MBI2"/>
<dbReference type="Proteomes" id="UP000219775">
    <property type="component" value="Unassembled WGS sequence"/>
</dbReference>
<dbReference type="InterPro" id="IPR018540">
    <property type="entry name" value="Spo0E-like"/>
</dbReference>
<dbReference type="RefSeq" id="WP_016115579.1">
    <property type="nucleotide sequence ID" value="NZ_CP189809.1"/>
</dbReference>
<dbReference type="PANTHER" id="PTHR41263:SF1">
    <property type="entry name" value="ASPARTYL-PHOSPHATE PHOSPHATASE YISI"/>
    <property type="match status" value="1"/>
</dbReference>
<evidence type="ECO:0000313" key="1">
    <source>
        <dbReference type="EMBL" id="OUM47808.1"/>
    </source>
</evidence>
<dbReference type="Pfam" id="PF09388">
    <property type="entry name" value="SpoOE-like"/>
    <property type="match status" value="1"/>
</dbReference>
<dbReference type="GO" id="GO:0043937">
    <property type="term" value="P:regulation of sporulation"/>
    <property type="evidence" value="ECO:0007669"/>
    <property type="project" value="InterPro"/>
</dbReference>
<dbReference type="InterPro" id="IPR053028">
    <property type="entry name" value="Spo0E-like_phosphatase"/>
</dbReference>
<dbReference type="GO" id="GO:0046983">
    <property type="term" value="F:protein dimerization activity"/>
    <property type="evidence" value="ECO:0007669"/>
    <property type="project" value="InterPro"/>
</dbReference>
<accession>A0A1Y3MBI2</accession>
<evidence type="ECO:0000313" key="4">
    <source>
        <dbReference type="Proteomes" id="UP000219775"/>
    </source>
</evidence>
<protein>
    <submittedName>
        <fullName evidence="1">Spo0E family sporulation regulatory protein-aspartic acid phosphatase</fullName>
    </submittedName>
</protein>
<reference evidence="2 4" key="2">
    <citation type="submission" date="2017-09" db="EMBL/GenBank/DDBJ databases">
        <title>Large-scale bioinformatics analysis of Bacillus genomes uncovers conserved roles of natural products in bacterial physiology.</title>
        <authorList>
            <consortium name="Agbiome Team Llc"/>
            <person name="Bleich R.M."/>
            <person name="Grubbs K.J."/>
            <person name="Santa Maria K.C."/>
            <person name="Allen S.E."/>
            <person name="Farag S."/>
            <person name="Shank E.A."/>
            <person name="Bowers A."/>
        </authorList>
    </citation>
    <scope>NUCLEOTIDE SEQUENCE [LARGE SCALE GENOMIC DNA]</scope>
    <source>
        <strain evidence="2 4">AFS009893</strain>
    </source>
</reference>
<dbReference type="Proteomes" id="UP000195321">
    <property type="component" value="Unassembled WGS sequence"/>
</dbReference>
<name>A0A1Y3MBI2_9BACI</name>
<comment type="caution">
    <text evidence="1">The sequence shown here is derived from an EMBL/GenBank/DDBJ whole genome shotgun (WGS) entry which is preliminary data.</text>
</comment>